<dbReference type="AlphaFoldDB" id="A0A1M4WHB9"/>
<dbReference type="PANTHER" id="PTHR33445:SF1">
    <property type="entry name" value="ATP SYNTHASE SUBUNIT B"/>
    <property type="match status" value="1"/>
</dbReference>
<dbReference type="Pfam" id="PF00430">
    <property type="entry name" value="ATP-synt_B"/>
    <property type="match status" value="1"/>
</dbReference>
<dbReference type="Gene3D" id="1.20.5.620">
    <property type="entry name" value="F1F0 ATP synthase subunit B, membrane domain"/>
    <property type="match status" value="1"/>
</dbReference>
<evidence type="ECO:0000256" key="12">
    <source>
        <dbReference type="ARBA" id="ARBA00037847"/>
    </source>
</evidence>
<comment type="similarity">
    <text evidence="1 13 14">Belongs to the ATPase B chain family.</text>
</comment>
<dbReference type="GO" id="GO:0046961">
    <property type="term" value="F:proton-transporting ATPase activity, rotational mechanism"/>
    <property type="evidence" value="ECO:0007669"/>
    <property type="project" value="TreeGrafter"/>
</dbReference>
<evidence type="ECO:0000256" key="2">
    <source>
        <dbReference type="ARBA" id="ARBA00022448"/>
    </source>
</evidence>
<dbReference type="GeneID" id="90993989"/>
<evidence type="ECO:0000256" key="1">
    <source>
        <dbReference type="ARBA" id="ARBA00005513"/>
    </source>
</evidence>
<dbReference type="Proteomes" id="UP000184114">
    <property type="component" value="Unassembled WGS sequence"/>
</dbReference>
<evidence type="ECO:0000256" key="6">
    <source>
        <dbReference type="ARBA" id="ARBA00022781"/>
    </source>
</evidence>
<keyword evidence="10 13" id="KW-0066">ATP synthesis</keyword>
<evidence type="ECO:0000256" key="13">
    <source>
        <dbReference type="HAMAP-Rule" id="MF_01398"/>
    </source>
</evidence>
<keyword evidence="8 13" id="KW-0406">Ion transport</keyword>
<evidence type="ECO:0000256" key="14">
    <source>
        <dbReference type="RuleBase" id="RU003848"/>
    </source>
</evidence>
<evidence type="ECO:0000256" key="10">
    <source>
        <dbReference type="ARBA" id="ARBA00023310"/>
    </source>
</evidence>
<comment type="subcellular location">
    <subcellularLocation>
        <location evidence="13">Cell membrane</location>
        <topology evidence="13">Single-pass membrane protein</topology>
    </subcellularLocation>
    <subcellularLocation>
        <location evidence="12">Endomembrane system</location>
        <topology evidence="12">Single-pass membrane protein</topology>
    </subcellularLocation>
</comment>
<dbReference type="CDD" id="cd06503">
    <property type="entry name" value="ATP-synt_Fo_b"/>
    <property type="match status" value="1"/>
</dbReference>
<evidence type="ECO:0000256" key="15">
    <source>
        <dbReference type="SAM" id="Coils"/>
    </source>
</evidence>
<organism evidence="16 17">
    <name type="scientific">Tissierella praeacuta DSM 18095</name>
    <dbReference type="NCBI Taxonomy" id="1123404"/>
    <lineage>
        <taxon>Bacteria</taxon>
        <taxon>Bacillati</taxon>
        <taxon>Bacillota</taxon>
        <taxon>Tissierellia</taxon>
        <taxon>Tissierellales</taxon>
        <taxon>Tissierellaceae</taxon>
        <taxon>Tissierella</taxon>
    </lineage>
</organism>
<protein>
    <recommendedName>
        <fullName evidence="13">ATP synthase subunit b</fullName>
    </recommendedName>
    <alternativeName>
        <fullName evidence="13">ATP synthase F(0) sector subunit b</fullName>
    </alternativeName>
    <alternativeName>
        <fullName evidence="13">ATPase subunit I</fullName>
    </alternativeName>
    <alternativeName>
        <fullName evidence="13">F-type ATPase subunit b</fullName>
        <shortName evidence="13">F-ATPase subunit b</shortName>
    </alternativeName>
</protein>
<comment type="function">
    <text evidence="13">Component of the F(0) channel, it forms part of the peripheral stalk, linking F(1) to F(0).</text>
</comment>
<dbReference type="InterPro" id="IPR028987">
    <property type="entry name" value="ATP_synth_B-like_membr_sf"/>
</dbReference>
<dbReference type="PANTHER" id="PTHR33445">
    <property type="entry name" value="ATP SYNTHASE SUBUNIT B', CHLOROPLASTIC"/>
    <property type="match status" value="1"/>
</dbReference>
<evidence type="ECO:0000256" key="8">
    <source>
        <dbReference type="ARBA" id="ARBA00023065"/>
    </source>
</evidence>
<proteinExistence type="inferred from homology"/>
<evidence type="ECO:0000256" key="5">
    <source>
        <dbReference type="ARBA" id="ARBA00022692"/>
    </source>
</evidence>
<accession>A0A1M4WHB9</accession>
<keyword evidence="7 13" id="KW-1133">Transmembrane helix</keyword>
<keyword evidence="4 13" id="KW-0138">CF(0)</keyword>
<evidence type="ECO:0000313" key="16">
    <source>
        <dbReference type="EMBL" id="SHE80372.1"/>
    </source>
</evidence>
<evidence type="ECO:0000256" key="11">
    <source>
        <dbReference type="ARBA" id="ARBA00025198"/>
    </source>
</evidence>
<keyword evidence="9 13" id="KW-0472">Membrane</keyword>
<comment type="subunit">
    <text evidence="13">F-type ATPases have 2 components, F(1) - the catalytic core - and F(0) - the membrane proton channel. F(1) has five subunits: alpha(3), beta(3), gamma(1), delta(1), epsilon(1). F(0) has three main subunits: a(1), b(2) and c(10-14). The alpha and beta chains form an alternating ring which encloses part of the gamma chain. F(1) is attached to F(0) by a central stalk formed by the gamma and epsilon chains, while a peripheral stalk is formed by the delta and b chains.</text>
</comment>
<dbReference type="GO" id="GO:0046933">
    <property type="term" value="F:proton-transporting ATP synthase activity, rotational mechanism"/>
    <property type="evidence" value="ECO:0007669"/>
    <property type="project" value="UniProtKB-UniRule"/>
</dbReference>
<feature type="transmembrane region" description="Helical" evidence="13">
    <location>
        <begin position="6"/>
        <end position="27"/>
    </location>
</feature>
<dbReference type="STRING" id="1123404.SAMN02745784_01851"/>
<dbReference type="EMBL" id="FQTY01000007">
    <property type="protein sequence ID" value="SHE80372.1"/>
    <property type="molecule type" value="Genomic_DNA"/>
</dbReference>
<evidence type="ECO:0000313" key="17">
    <source>
        <dbReference type="Proteomes" id="UP000184114"/>
    </source>
</evidence>
<evidence type="ECO:0000256" key="7">
    <source>
        <dbReference type="ARBA" id="ARBA00022989"/>
    </source>
</evidence>
<keyword evidence="17" id="KW-1185">Reference proteome</keyword>
<dbReference type="InterPro" id="IPR002146">
    <property type="entry name" value="ATP_synth_b/b'su_bac/chlpt"/>
</dbReference>
<reference evidence="17" key="1">
    <citation type="submission" date="2016-11" db="EMBL/GenBank/DDBJ databases">
        <authorList>
            <person name="Varghese N."/>
            <person name="Submissions S."/>
        </authorList>
    </citation>
    <scope>NUCLEOTIDE SEQUENCE [LARGE SCALE GENOMIC DNA]</scope>
    <source>
        <strain evidence="17">DSM 18095</strain>
    </source>
</reference>
<feature type="coiled-coil region" evidence="15">
    <location>
        <begin position="57"/>
        <end position="95"/>
    </location>
</feature>
<keyword evidence="3 13" id="KW-1003">Cell membrane</keyword>
<dbReference type="GO" id="GO:0005886">
    <property type="term" value="C:plasma membrane"/>
    <property type="evidence" value="ECO:0007669"/>
    <property type="project" value="UniProtKB-SubCell"/>
</dbReference>
<name>A0A1M4WHB9_9FIRM</name>
<dbReference type="InterPro" id="IPR005864">
    <property type="entry name" value="ATP_synth_F0_bsu_bac"/>
</dbReference>
<dbReference type="NCBIfam" id="TIGR01144">
    <property type="entry name" value="ATP_synt_b"/>
    <property type="match status" value="1"/>
</dbReference>
<dbReference type="GO" id="GO:0012505">
    <property type="term" value="C:endomembrane system"/>
    <property type="evidence" value="ECO:0007669"/>
    <property type="project" value="UniProtKB-SubCell"/>
</dbReference>
<evidence type="ECO:0000256" key="3">
    <source>
        <dbReference type="ARBA" id="ARBA00022475"/>
    </source>
</evidence>
<dbReference type="RefSeq" id="WP_072975690.1">
    <property type="nucleotide sequence ID" value="NZ_FQTY01000007.1"/>
</dbReference>
<evidence type="ECO:0000256" key="9">
    <source>
        <dbReference type="ARBA" id="ARBA00023136"/>
    </source>
</evidence>
<keyword evidence="5 13" id="KW-0812">Transmembrane</keyword>
<comment type="function">
    <text evidence="11 13">F(1)F(0) ATP synthase produces ATP from ADP in the presence of a proton or sodium gradient. F-type ATPases consist of two structural domains, F(1) containing the extramembraneous catalytic core and F(0) containing the membrane proton channel, linked together by a central stalk and a peripheral stalk. During catalysis, ATP synthesis in the catalytic domain of F(1) is coupled via a rotary mechanism of the central stalk subunits to proton translocation.</text>
</comment>
<keyword evidence="15" id="KW-0175">Coiled coil</keyword>
<keyword evidence="2 13" id="KW-0813">Transport</keyword>
<dbReference type="GO" id="GO:0045259">
    <property type="term" value="C:proton-transporting ATP synthase complex"/>
    <property type="evidence" value="ECO:0007669"/>
    <property type="project" value="UniProtKB-KW"/>
</dbReference>
<evidence type="ECO:0000256" key="4">
    <source>
        <dbReference type="ARBA" id="ARBA00022547"/>
    </source>
</evidence>
<keyword evidence="6 13" id="KW-0375">Hydrogen ion transport</keyword>
<gene>
    <name evidence="13" type="primary">atpF</name>
    <name evidence="16" type="ORF">SAMN02745784_01851</name>
</gene>
<dbReference type="InterPro" id="IPR050059">
    <property type="entry name" value="ATP_synthase_B_chain"/>
</dbReference>
<dbReference type="SUPFAM" id="SSF81573">
    <property type="entry name" value="F1F0 ATP synthase subunit B, membrane domain"/>
    <property type="match status" value="1"/>
</dbReference>
<dbReference type="HAMAP" id="MF_01398">
    <property type="entry name" value="ATP_synth_b_bprime"/>
    <property type="match status" value="1"/>
</dbReference>
<sequence>MFVVRALPELSSMILAWAALLLLYLFLRHFLYKPVSQFLNDRKAKIQSDIDGAKTLKEEAITLRDDYESRISLAKKESQEIIESARKRGEELKEDILAEARKEAEGIVSRARREIIREREMAFQDIKSQAGEMAILIASRIMEEEIKMDKQNGLIDKFIDEVGNSKWQS</sequence>